<gene>
    <name evidence="7" type="ORF">EEL30_05010</name>
</gene>
<feature type="compositionally biased region" description="Polar residues" evidence="6">
    <location>
        <begin position="488"/>
        <end position="498"/>
    </location>
</feature>
<dbReference type="Pfam" id="PF00270">
    <property type="entry name" value="DEAD"/>
    <property type="match status" value="1"/>
</dbReference>
<dbReference type="Gene3D" id="3.40.50.300">
    <property type="entry name" value="P-loop containing nucleotide triphosphate hydrolases"/>
    <property type="match status" value="2"/>
</dbReference>
<dbReference type="PROSITE" id="PS51192">
    <property type="entry name" value="HELICASE_ATP_BIND_1"/>
    <property type="match status" value="1"/>
</dbReference>
<dbReference type="EMBL" id="CP033464">
    <property type="protein sequence ID" value="QDX91785.1"/>
    <property type="molecule type" value="Genomic_DNA"/>
</dbReference>
<feature type="compositionally biased region" description="Polar residues" evidence="6">
    <location>
        <begin position="424"/>
        <end position="438"/>
    </location>
</feature>
<dbReference type="AlphaFoldDB" id="A0A502H923"/>
<dbReference type="InterPro" id="IPR044742">
    <property type="entry name" value="DEAD/DEAH_RhlB"/>
</dbReference>
<dbReference type="GO" id="GO:0016787">
    <property type="term" value="F:hydrolase activity"/>
    <property type="evidence" value="ECO:0007669"/>
    <property type="project" value="UniProtKB-KW"/>
</dbReference>
<dbReference type="InterPro" id="IPR050079">
    <property type="entry name" value="DEAD_box_RNA_helicase"/>
</dbReference>
<dbReference type="CDD" id="cd18787">
    <property type="entry name" value="SF2_C_DEAD"/>
    <property type="match status" value="1"/>
</dbReference>
<feature type="compositionally biased region" description="Basic and acidic residues" evidence="6">
    <location>
        <begin position="366"/>
        <end position="391"/>
    </location>
</feature>
<feature type="region of interest" description="Disordered" evidence="6">
    <location>
        <begin position="366"/>
        <end position="504"/>
    </location>
</feature>
<dbReference type="GO" id="GO:0005524">
    <property type="term" value="F:ATP binding"/>
    <property type="evidence" value="ECO:0007669"/>
    <property type="project" value="UniProtKB-KW"/>
</dbReference>
<reference evidence="7 8" key="1">
    <citation type="submission" date="2018-11" db="EMBL/GenBank/DDBJ databases">
        <title>Phylogenetic determinants of toxin gene distribution in genomes of Brevibacillus laterosporus.</title>
        <authorList>
            <person name="Glare T.R."/>
            <person name="Durrant A."/>
            <person name="Berry C."/>
            <person name="Palma L."/>
            <person name="Ormskirk M."/>
            <person name="Cox M.O."/>
        </authorList>
    </citation>
    <scope>NUCLEOTIDE SEQUENCE [LARGE SCALE GENOMIC DNA]</scope>
    <source>
        <strain evidence="7 8">1821L</strain>
    </source>
</reference>
<organism evidence="7 8">
    <name type="scientific">Brevibacillus laterosporus</name>
    <name type="common">Bacillus laterosporus</name>
    <dbReference type="NCBI Taxonomy" id="1465"/>
    <lineage>
        <taxon>Bacteria</taxon>
        <taxon>Bacillati</taxon>
        <taxon>Bacillota</taxon>
        <taxon>Bacilli</taxon>
        <taxon>Bacillales</taxon>
        <taxon>Paenibacillaceae</taxon>
        <taxon>Brevibacillus</taxon>
    </lineage>
</organism>
<dbReference type="SMART" id="SM00487">
    <property type="entry name" value="DEXDc"/>
    <property type="match status" value="1"/>
</dbReference>
<dbReference type="OrthoDB" id="9805696at2"/>
<evidence type="ECO:0000256" key="1">
    <source>
        <dbReference type="ARBA" id="ARBA00022741"/>
    </source>
</evidence>
<evidence type="ECO:0000313" key="8">
    <source>
        <dbReference type="Proteomes" id="UP000319432"/>
    </source>
</evidence>
<dbReference type="CDD" id="cd00268">
    <property type="entry name" value="DEADc"/>
    <property type="match status" value="1"/>
</dbReference>
<dbReference type="SMART" id="SM00490">
    <property type="entry name" value="HELICc"/>
    <property type="match status" value="1"/>
</dbReference>
<keyword evidence="1" id="KW-0547">Nucleotide-binding</keyword>
<evidence type="ECO:0000256" key="6">
    <source>
        <dbReference type="SAM" id="MobiDB-lite"/>
    </source>
</evidence>
<dbReference type="InterPro" id="IPR014001">
    <property type="entry name" value="Helicase_ATP-bd"/>
</dbReference>
<proteinExistence type="inferred from homology"/>
<sequence>MPKFHTLGIQASLEKALQQNGLHTPTTIQEKGIPVVLTGVDVIAQAQTGTGKTLAFILPILQMVDPENPDVQALIVTPTRELALQITAEVNKLIFTQPGVQVLAIYGGQDVERQLKKLKGSRQIVIATPGRLLDHMRRGTIQLSQVSQLVLDEADQMLHLGFLPEVEEIIRATSPTRQTLLFSATMPKQIQSLAKGFMRQPVTIQVKSEKVTVTNIEQRVIETTDRAKQAALREVIDECRPFLAVIFCRTKRRATTLNEALRGFGYATDELHGDLSQSKREQVMKRFREASLQFLVATDVAARGLDVEGVTHVFNYDIPHDVESYIHRIGRTGRAGGTGVAITFVSPKDRMFLDMIEKGIGQSLKKETYSGSHSHEIDHEEEVGYNKERQTGRSHNGRQSKGRDGNRQKSTGSRAGSRSEPRSATRSGNAKTGQTRPGQKSGVKQGAKPTTKPGSRPGSRQETKSGVKPGARPGTKPTTKSGAKPNRPSGTSRSSSAQKRTRTR</sequence>
<dbReference type="GO" id="GO:0003676">
    <property type="term" value="F:nucleic acid binding"/>
    <property type="evidence" value="ECO:0007669"/>
    <property type="project" value="InterPro"/>
</dbReference>
<dbReference type="InterPro" id="IPR027417">
    <property type="entry name" value="P-loop_NTPase"/>
</dbReference>
<dbReference type="PANTHER" id="PTHR47959">
    <property type="entry name" value="ATP-DEPENDENT RNA HELICASE RHLE-RELATED"/>
    <property type="match status" value="1"/>
</dbReference>
<keyword evidence="2" id="KW-0378">Hydrolase</keyword>
<name>A0A502H923_BRELA</name>
<protein>
    <submittedName>
        <fullName evidence="7">DEAD/DEAH box helicase</fullName>
    </submittedName>
</protein>
<keyword evidence="3 7" id="KW-0347">Helicase</keyword>
<evidence type="ECO:0000256" key="3">
    <source>
        <dbReference type="ARBA" id="ARBA00022806"/>
    </source>
</evidence>
<dbReference type="GO" id="GO:0005829">
    <property type="term" value="C:cytosol"/>
    <property type="evidence" value="ECO:0007669"/>
    <property type="project" value="TreeGrafter"/>
</dbReference>
<dbReference type="InterPro" id="IPR001650">
    <property type="entry name" value="Helicase_C-like"/>
</dbReference>
<evidence type="ECO:0000256" key="4">
    <source>
        <dbReference type="ARBA" id="ARBA00022840"/>
    </source>
</evidence>
<comment type="similarity">
    <text evidence="5">Belongs to the DEAD box helicase family.</text>
</comment>
<dbReference type="PROSITE" id="PS51194">
    <property type="entry name" value="HELICASE_CTER"/>
    <property type="match status" value="1"/>
</dbReference>
<keyword evidence="8" id="KW-1185">Reference proteome</keyword>
<dbReference type="Pfam" id="PF00271">
    <property type="entry name" value="Helicase_C"/>
    <property type="match status" value="1"/>
</dbReference>
<dbReference type="Proteomes" id="UP000319432">
    <property type="component" value="Chromosome"/>
</dbReference>
<dbReference type="InterPro" id="IPR011545">
    <property type="entry name" value="DEAD/DEAH_box_helicase_dom"/>
</dbReference>
<evidence type="ECO:0000256" key="2">
    <source>
        <dbReference type="ARBA" id="ARBA00022801"/>
    </source>
</evidence>
<evidence type="ECO:0000256" key="5">
    <source>
        <dbReference type="ARBA" id="ARBA00038437"/>
    </source>
</evidence>
<dbReference type="GO" id="GO:0003724">
    <property type="term" value="F:RNA helicase activity"/>
    <property type="evidence" value="ECO:0007669"/>
    <property type="project" value="TreeGrafter"/>
</dbReference>
<keyword evidence="4" id="KW-0067">ATP-binding</keyword>
<evidence type="ECO:0000313" key="7">
    <source>
        <dbReference type="EMBL" id="QDX91785.1"/>
    </source>
</evidence>
<accession>A0A502H923</accession>
<dbReference type="PANTHER" id="PTHR47959:SF1">
    <property type="entry name" value="ATP-DEPENDENT RNA HELICASE DBPA"/>
    <property type="match status" value="1"/>
</dbReference>
<dbReference type="SUPFAM" id="SSF52540">
    <property type="entry name" value="P-loop containing nucleoside triphosphate hydrolases"/>
    <property type="match status" value="1"/>
</dbReference>